<feature type="transmembrane region" description="Helical" evidence="2">
    <location>
        <begin position="323"/>
        <end position="349"/>
    </location>
</feature>
<organism evidence="3 4">
    <name type="scientific">Pseudallescheria apiosperma</name>
    <name type="common">Scedosporium apiospermum</name>
    <dbReference type="NCBI Taxonomy" id="563466"/>
    <lineage>
        <taxon>Eukaryota</taxon>
        <taxon>Fungi</taxon>
        <taxon>Dikarya</taxon>
        <taxon>Ascomycota</taxon>
        <taxon>Pezizomycotina</taxon>
        <taxon>Sordariomycetes</taxon>
        <taxon>Hypocreomycetidae</taxon>
        <taxon>Microascales</taxon>
        <taxon>Microascaceae</taxon>
        <taxon>Scedosporium</taxon>
    </lineage>
</organism>
<keyword evidence="2" id="KW-1133">Transmembrane helix</keyword>
<dbReference type="KEGG" id="sapo:SAPIO_CDS10424"/>
<gene>
    <name evidence="3" type="ORF">SAPIO_CDS10424</name>
</gene>
<proteinExistence type="predicted"/>
<protein>
    <recommendedName>
        <fullName evidence="5">Transmembrane protein</fullName>
    </recommendedName>
</protein>
<dbReference type="RefSeq" id="XP_016638845.1">
    <property type="nucleotide sequence ID" value="XM_016784011.1"/>
</dbReference>
<dbReference type="VEuPathDB" id="FungiDB:SAPIO_CDS10424"/>
<keyword evidence="2" id="KW-0472">Membrane</keyword>
<keyword evidence="4" id="KW-1185">Reference proteome</keyword>
<dbReference type="OrthoDB" id="5057308at2759"/>
<name>A0A084FVD4_PSEDA</name>
<comment type="caution">
    <text evidence="3">The sequence shown here is derived from an EMBL/GenBank/DDBJ whole genome shotgun (WGS) entry which is preliminary data.</text>
</comment>
<keyword evidence="2" id="KW-0812">Transmembrane</keyword>
<dbReference type="GeneID" id="27719619"/>
<dbReference type="EMBL" id="JOWA01000165">
    <property type="protein sequence ID" value="KEZ39046.1"/>
    <property type="molecule type" value="Genomic_DNA"/>
</dbReference>
<feature type="compositionally biased region" description="Low complexity" evidence="1">
    <location>
        <begin position="50"/>
        <end position="62"/>
    </location>
</feature>
<evidence type="ECO:0008006" key="5">
    <source>
        <dbReference type="Google" id="ProtNLM"/>
    </source>
</evidence>
<evidence type="ECO:0000313" key="4">
    <source>
        <dbReference type="Proteomes" id="UP000028545"/>
    </source>
</evidence>
<evidence type="ECO:0000256" key="2">
    <source>
        <dbReference type="SAM" id="Phobius"/>
    </source>
</evidence>
<dbReference type="OMA" id="THHEGCL"/>
<evidence type="ECO:0000313" key="3">
    <source>
        <dbReference type="EMBL" id="KEZ39046.1"/>
    </source>
</evidence>
<accession>A0A084FVD4</accession>
<dbReference type="HOGENOM" id="CLU_050902_0_0_1"/>
<feature type="region of interest" description="Disordered" evidence="1">
    <location>
        <begin position="1"/>
        <end position="93"/>
    </location>
</feature>
<reference evidence="3 4" key="1">
    <citation type="journal article" date="2014" name="Genome Announc.">
        <title>Draft genome sequence of the pathogenic fungus Scedosporium apiospermum.</title>
        <authorList>
            <person name="Vandeputte P."/>
            <person name="Ghamrawi S."/>
            <person name="Rechenmann M."/>
            <person name="Iltis A."/>
            <person name="Giraud S."/>
            <person name="Fleury M."/>
            <person name="Thornton C."/>
            <person name="Delhaes L."/>
            <person name="Meyer W."/>
            <person name="Papon N."/>
            <person name="Bouchara J.P."/>
        </authorList>
    </citation>
    <scope>NUCLEOTIDE SEQUENCE [LARGE SCALE GENOMIC DNA]</scope>
    <source>
        <strain evidence="3 4">IHEM 14462</strain>
    </source>
</reference>
<feature type="transmembrane region" description="Helical" evidence="2">
    <location>
        <begin position="369"/>
        <end position="393"/>
    </location>
</feature>
<feature type="region of interest" description="Disordered" evidence="1">
    <location>
        <begin position="286"/>
        <end position="312"/>
    </location>
</feature>
<dbReference type="Proteomes" id="UP000028545">
    <property type="component" value="Unassembled WGS sequence"/>
</dbReference>
<feature type="compositionally biased region" description="Low complexity" evidence="1">
    <location>
        <begin position="1"/>
        <end position="42"/>
    </location>
</feature>
<dbReference type="AlphaFoldDB" id="A0A084FVD4"/>
<evidence type="ECO:0000256" key="1">
    <source>
        <dbReference type="SAM" id="MobiDB-lite"/>
    </source>
</evidence>
<sequence>MASSSRSSKSSRSSRSSSTSSKSSKSSGSSTSRSTNPSKSSSQLLGPIVSSSSPSSPSSSSSARHAPRSPKHDKALASPLSTDPSAKGGDYMSDSDVESLWQELREKDNKGSMIVAVVRPDQAKEVKRVVKEKNRKAKDEDKLSSKVVITTPANLQQIIEEKLSGVFHTLQLLVASGVDSITYYIPDVVKKVYVSCSSQRADNLRIGASSTYCGVRTNSWDLLGQQFRKANYKITHEDGCYFDLPEEYAGSLCSRSTTIGSDMSDQELTELREKIADFHDAVAAGPSDVKPEASPSPVSQGQPQPPPRANETETDWFNRWKSLLAVIIGAGAGGAAAGGVFWCSAKGIFISSSKFTLMAGSFKAGAAGAAGAACTAGLATGIAAAAIVYLIPWDKVFSYVQKKLRAIWEYARDALTWVWDKIKQMAGYVVSIVTAPFTS</sequence>